<gene>
    <name evidence="1" type="ORF">HMPREF9248_0455</name>
</gene>
<protein>
    <submittedName>
        <fullName evidence="1">Uncharacterized protein</fullName>
    </submittedName>
</protein>
<evidence type="ECO:0000313" key="2">
    <source>
        <dbReference type="Proteomes" id="UP000004431"/>
    </source>
</evidence>
<proteinExistence type="predicted"/>
<dbReference type="Proteomes" id="UP000004431">
    <property type="component" value="Unassembled WGS sequence"/>
</dbReference>
<keyword evidence="2" id="KW-1185">Reference proteome</keyword>
<dbReference type="EMBL" id="AEDQ01000016">
    <property type="protein sequence ID" value="EFL44455.1"/>
    <property type="molecule type" value="Genomic_DNA"/>
</dbReference>
<reference evidence="1 2" key="1">
    <citation type="submission" date="2010-08" db="EMBL/GenBank/DDBJ databases">
        <authorList>
            <person name="Durkin A.S."/>
            <person name="Madupu R."/>
            <person name="Torralba M."/>
            <person name="Gillis M."/>
            <person name="Methe B."/>
            <person name="Sutton G."/>
            <person name="Nelson K.E."/>
        </authorList>
    </citation>
    <scope>NUCLEOTIDE SEQUENCE [LARGE SCALE GENOMIC DNA]</scope>
    <source>
        <strain evidence="1 2">PB189-T1-4</strain>
    </source>
</reference>
<organism evidence="1 2">
    <name type="scientific">Fannyhessea vaginae PB189-T1-4</name>
    <dbReference type="NCBI Taxonomy" id="866774"/>
    <lineage>
        <taxon>Bacteria</taxon>
        <taxon>Bacillati</taxon>
        <taxon>Actinomycetota</taxon>
        <taxon>Coriobacteriia</taxon>
        <taxon>Coriobacteriales</taxon>
        <taxon>Atopobiaceae</taxon>
        <taxon>Fannyhessea</taxon>
    </lineage>
</organism>
<name>A0ABN0B0X8_9ACTN</name>
<sequence length="44" mass="5189">MLHIDDSFKKIIIVKDRIKPFLDENGILTLNLFDFLLNKESLDL</sequence>
<evidence type="ECO:0000313" key="1">
    <source>
        <dbReference type="EMBL" id="EFL44455.1"/>
    </source>
</evidence>
<accession>A0ABN0B0X8</accession>
<comment type="caution">
    <text evidence="1">The sequence shown here is derived from an EMBL/GenBank/DDBJ whole genome shotgun (WGS) entry which is preliminary data.</text>
</comment>